<sequence length="70" mass="8121">MAFSHDITFCAGELVDYPKKESCYRYKEVDRFQPGEVFSMATLYKAACCEANDFQLFIGDNNEMCEERTI</sequence>
<gene>
    <name evidence="1" type="ORF">ERS852395_01356</name>
</gene>
<dbReference type="Proteomes" id="UP000095447">
    <property type="component" value="Unassembled WGS sequence"/>
</dbReference>
<evidence type="ECO:0000313" key="2">
    <source>
        <dbReference type="Proteomes" id="UP000095447"/>
    </source>
</evidence>
<dbReference type="RefSeq" id="WP_055053115.1">
    <property type="nucleotide sequence ID" value="NZ_CYZA01000006.1"/>
</dbReference>
<dbReference type="AlphaFoldDB" id="A0A173ZVA7"/>
<reference evidence="1 2" key="1">
    <citation type="submission" date="2015-09" db="EMBL/GenBank/DDBJ databases">
        <authorList>
            <consortium name="Pathogen Informatics"/>
        </authorList>
    </citation>
    <scope>NUCLEOTIDE SEQUENCE [LARGE SCALE GENOMIC DNA]</scope>
    <source>
        <strain evidence="1 2">2789STDY5608838</strain>
    </source>
</reference>
<organism evidence="1 2">
    <name type="scientific">Blautia obeum</name>
    <dbReference type="NCBI Taxonomy" id="40520"/>
    <lineage>
        <taxon>Bacteria</taxon>
        <taxon>Bacillati</taxon>
        <taxon>Bacillota</taxon>
        <taxon>Clostridia</taxon>
        <taxon>Lachnospirales</taxon>
        <taxon>Lachnospiraceae</taxon>
        <taxon>Blautia</taxon>
    </lineage>
</organism>
<protein>
    <submittedName>
        <fullName evidence="1">Uncharacterized protein</fullName>
    </submittedName>
</protein>
<proteinExistence type="predicted"/>
<evidence type="ECO:0000313" key="1">
    <source>
        <dbReference type="EMBL" id="CUN80231.1"/>
    </source>
</evidence>
<accession>A0A173ZVA7</accession>
<name>A0A173ZVA7_9FIRM</name>
<dbReference type="EMBL" id="CYZA01000006">
    <property type="protein sequence ID" value="CUN80231.1"/>
    <property type="molecule type" value="Genomic_DNA"/>
</dbReference>